<dbReference type="PATRIC" id="fig|447.4.peg.3374"/>
<feature type="transmembrane region" description="Helical" evidence="5">
    <location>
        <begin position="32"/>
        <end position="52"/>
    </location>
</feature>
<evidence type="ECO:0000313" key="6">
    <source>
        <dbReference type="EMBL" id="KTC69643.1"/>
    </source>
</evidence>
<sequence>MLTTAFIFLVIAIVSGYMGYKGTDPSLTNNAKIIFYISIIIFLILLLIYLFSPAAPVQNEIKNPLL</sequence>
<dbReference type="Pfam" id="PF07043">
    <property type="entry name" value="DUF1328"/>
    <property type="match status" value="1"/>
</dbReference>
<dbReference type="RefSeq" id="WP_058460703.1">
    <property type="nucleotide sequence ID" value="NZ_CAAAIY010000007.1"/>
</dbReference>
<comment type="caution">
    <text evidence="6">The sequence shown here is derived from an EMBL/GenBank/DDBJ whole genome shotgun (WGS) entry which is preliminary data.</text>
</comment>
<dbReference type="GO" id="GO:0005886">
    <property type="term" value="C:plasma membrane"/>
    <property type="evidence" value="ECO:0007669"/>
    <property type="project" value="UniProtKB-SubCell"/>
</dbReference>
<reference evidence="6 7" key="1">
    <citation type="submission" date="2015-11" db="EMBL/GenBank/DDBJ databases">
        <title>Genomic analysis of 38 Legionella species identifies large and diverse effector repertoires.</title>
        <authorList>
            <person name="Burstein D."/>
            <person name="Amaro F."/>
            <person name="Zusman T."/>
            <person name="Lifshitz Z."/>
            <person name="Cohen O."/>
            <person name="Gilbert J.A."/>
            <person name="Pupko T."/>
            <person name="Shuman H.A."/>
            <person name="Segal G."/>
        </authorList>
    </citation>
    <scope>NUCLEOTIDE SEQUENCE [LARGE SCALE GENOMIC DNA]</scope>
    <source>
        <strain evidence="6 7">WIGA</strain>
    </source>
</reference>
<dbReference type="EMBL" id="LNXU01000045">
    <property type="protein sequence ID" value="KTC69643.1"/>
    <property type="molecule type" value="Genomic_DNA"/>
</dbReference>
<name>A0A0W0RF97_LEGBO</name>
<dbReference type="OrthoDB" id="5653787at2"/>
<dbReference type="InterPro" id="IPR009760">
    <property type="entry name" value="DUF1328"/>
</dbReference>
<keyword evidence="3 5" id="KW-1133">Transmembrane helix</keyword>
<comment type="similarity">
    <text evidence="5">Belongs to the UPF0391 family.</text>
</comment>
<dbReference type="AlphaFoldDB" id="A0A0W0RF97"/>
<evidence type="ECO:0000313" key="7">
    <source>
        <dbReference type="Proteomes" id="UP000054695"/>
    </source>
</evidence>
<organism evidence="6 7">
    <name type="scientific">Legionella bozemanae</name>
    <name type="common">Fluoribacter bozemanae</name>
    <dbReference type="NCBI Taxonomy" id="447"/>
    <lineage>
        <taxon>Bacteria</taxon>
        <taxon>Pseudomonadati</taxon>
        <taxon>Pseudomonadota</taxon>
        <taxon>Gammaproteobacteria</taxon>
        <taxon>Legionellales</taxon>
        <taxon>Legionellaceae</taxon>
        <taxon>Legionella</taxon>
    </lineage>
</organism>
<keyword evidence="1 5" id="KW-1003">Cell membrane</keyword>
<accession>A0A0W0RF97</accession>
<proteinExistence type="inferred from homology"/>
<evidence type="ECO:0000256" key="2">
    <source>
        <dbReference type="ARBA" id="ARBA00022692"/>
    </source>
</evidence>
<comment type="subcellular location">
    <subcellularLocation>
        <location evidence="5">Cell membrane</location>
        <topology evidence="5">Single-pass membrane protein</topology>
    </subcellularLocation>
</comment>
<keyword evidence="4 5" id="KW-0472">Membrane</keyword>
<protein>
    <recommendedName>
        <fullName evidence="5">UPF0391 membrane protein Lboz_3159</fullName>
    </recommendedName>
</protein>
<dbReference type="HAMAP" id="MF_01361">
    <property type="entry name" value="UPF0391"/>
    <property type="match status" value="1"/>
</dbReference>
<evidence type="ECO:0000256" key="3">
    <source>
        <dbReference type="ARBA" id="ARBA00022989"/>
    </source>
</evidence>
<evidence type="ECO:0000256" key="5">
    <source>
        <dbReference type="HAMAP-Rule" id="MF_01361"/>
    </source>
</evidence>
<keyword evidence="7" id="KW-1185">Reference proteome</keyword>
<evidence type="ECO:0000256" key="4">
    <source>
        <dbReference type="ARBA" id="ARBA00023136"/>
    </source>
</evidence>
<keyword evidence="2 5" id="KW-0812">Transmembrane</keyword>
<evidence type="ECO:0000256" key="1">
    <source>
        <dbReference type="ARBA" id="ARBA00022475"/>
    </source>
</evidence>
<dbReference type="Proteomes" id="UP000054695">
    <property type="component" value="Unassembled WGS sequence"/>
</dbReference>
<dbReference type="STRING" id="447.Lboz_3159"/>
<gene>
    <name evidence="6" type="ORF">Lboz_3159</name>
</gene>